<feature type="region of interest" description="Disordered" evidence="1">
    <location>
        <begin position="126"/>
        <end position="145"/>
    </location>
</feature>
<gene>
    <name evidence="3" type="ORF">BQ4739_LOCUS10187</name>
</gene>
<evidence type="ECO:0000256" key="1">
    <source>
        <dbReference type="SAM" id="MobiDB-lite"/>
    </source>
</evidence>
<evidence type="ECO:0000313" key="3">
    <source>
        <dbReference type="EMBL" id="SZX69925.1"/>
    </source>
</evidence>
<feature type="compositionally biased region" description="Basic and acidic residues" evidence="1">
    <location>
        <begin position="8"/>
        <end position="24"/>
    </location>
</feature>
<dbReference type="Pfam" id="PF16455">
    <property type="entry name" value="UBD"/>
    <property type="match status" value="1"/>
</dbReference>
<reference evidence="3 4" key="1">
    <citation type="submission" date="2016-10" db="EMBL/GenBank/DDBJ databases">
        <authorList>
            <person name="Cai Z."/>
        </authorList>
    </citation>
    <scope>NUCLEOTIDE SEQUENCE [LARGE SCALE GENOMIC DNA]</scope>
</reference>
<dbReference type="InterPro" id="IPR038169">
    <property type="entry name" value="DC-UbP/UBTD2_N_sf"/>
</dbReference>
<sequence length="145" mass="16580">MGCFSSKEAVEDREAAARPKREAPTKQYSKPRWKSQEPLTAAKLQRMRDEFWDTQPHYGGDKAMWDAIKAACQSDDMATSRLILETAGIIVARHDMTIMYDERGVKYELPKYVLCEPSNLLQGEAAEQQQQLEMAQRQQQQQAVA</sequence>
<dbReference type="Gene3D" id="1.20.225.20">
    <property type="entry name" value="Ub domain-containing protein, DC-UbP/UBTD2, N-terminal domain"/>
    <property type="match status" value="1"/>
</dbReference>
<feature type="region of interest" description="Disordered" evidence="1">
    <location>
        <begin position="1"/>
        <end position="39"/>
    </location>
</feature>
<dbReference type="Proteomes" id="UP000256970">
    <property type="component" value="Unassembled WGS sequence"/>
</dbReference>
<protein>
    <recommendedName>
        <fullName evidence="2">DC-UbP/UBTD2 N-terminal domain-containing protein</fullName>
    </recommendedName>
</protein>
<evidence type="ECO:0000259" key="2">
    <source>
        <dbReference type="Pfam" id="PF16455"/>
    </source>
</evidence>
<dbReference type="EMBL" id="FNXT01000963">
    <property type="protein sequence ID" value="SZX69925.1"/>
    <property type="molecule type" value="Genomic_DNA"/>
</dbReference>
<dbReference type="InterPro" id="IPR039869">
    <property type="entry name" value="UBTD1/2"/>
</dbReference>
<organism evidence="3 4">
    <name type="scientific">Tetradesmus obliquus</name>
    <name type="common">Green alga</name>
    <name type="synonym">Acutodesmus obliquus</name>
    <dbReference type="NCBI Taxonomy" id="3088"/>
    <lineage>
        <taxon>Eukaryota</taxon>
        <taxon>Viridiplantae</taxon>
        <taxon>Chlorophyta</taxon>
        <taxon>core chlorophytes</taxon>
        <taxon>Chlorophyceae</taxon>
        <taxon>CS clade</taxon>
        <taxon>Sphaeropleales</taxon>
        <taxon>Scenedesmaceae</taxon>
        <taxon>Tetradesmus</taxon>
    </lineage>
</organism>
<feature type="domain" description="DC-UbP/UBTD2 N-terminal" evidence="2">
    <location>
        <begin position="30"/>
        <end position="122"/>
    </location>
</feature>
<name>A0A383VWS1_TETOB</name>
<keyword evidence="4" id="KW-1185">Reference proteome</keyword>
<proteinExistence type="predicted"/>
<dbReference type="InterPro" id="IPR032752">
    <property type="entry name" value="DC-UbP/UBTD2_N"/>
</dbReference>
<dbReference type="AlphaFoldDB" id="A0A383VWS1"/>
<accession>A0A383VWS1</accession>
<evidence type="ECO:0000313" key="4">
    <source>
        <dbReference type="Proteomes" id="UP000256970"/>
    </source>
</evidence>
<dbReference type="PANTHER" id="PTHR13609">
    <property type="entry name" value="UBIQUITIN DOMAIN CONTAINING 1 PROTEIN-RELATED"/>
    <property type="match status" value="1"/>
</dbReference>